<evidence type="ECO:0000256" key="2">
    <source>
        <dbReference type="SAM" id="Phobius"/>
    </source>
</evidence>
<proteinExistence type="predicted"/>
<feature type="region of interest" description="Disordered" evidence="1">
    <location>
        <begin position="1"/>
        <end position="35"/>
    </location>
</feature>
<accession>A0A4V2K888</accession>
<evidence type="ECO:0000256" key="1">
    <source>
        <dbReference type="SAM" id="MobiDB-lite"/>
    </source>
</evidence>
<feature type="transmembrane region" description="Helical" evidence="2">
    <location>
        <begin position="77"/>
        <end position="98"/>
    </location>
</feature>
<dbReference type="AlphaFoldDB" id="A0A4V2K888"/>
<keyword evidence="4" id="KW-1185">Reference proteome</keyword>
<feature type="compositionally biased region" description="Polar residues" evidence="1">
    <location>
        <begin position="185"/>
        <end position="200"/>
    </location>
</feature>
<feature type="region of interest" description="Disordered" evidence="1">
    <location>
        <begin position="178"/>
        <end position="202"/>
    </location>
</feature>
<dbReference type="Proteomes" id="UP000292082">
    <property type="component" value="Unassembled WGS sequence"/>
</dbReference>
<evidence type="ECO:0000313" key="3">
    <source>
        <dbReference type="EMBL" id="TBU59008.1"/>
    </source>
</evidence>
<reference evidence="3 4" key="1">
    <citation type="submission" date="2019-01" db="EMBL/GenBank/DDBJ databases">
        <title>Draft genome sequences of three monokaryotic isolates of the white-rot basidiomycete fungus Dichomitus squalens.</title>
        <authorList>
            <consortium name="DOE Joint Genome Institute"/>
            <person name="Lopez S.C."/>
            <person name="Andreopoulos B."/>
            <person name="Pangilinan J."/>
            <person name="Lipzen A."/>
            <person name="Riley R."/>
            <person name="Ahrendt S."/>
            <person name="Ng V."/>
            <person name="Barry K."/>
            <person name="Daum C."/>
            <person name="Grigoriev I.V."/>
            <person name="Hilden K.S."/>
            <person name="Makela M.R."/>
            <person name="de Vries R.P."/>
        </authorList>
    </citation>
    <scope>NUCLEOTIDE SEQUENCE [LARGE SCALE GENOMIC DNA]</scope>
    <source>
        <strain evidence="3 4">CBS 464.89</strain>
    </source>
</reference>
<gene>
    <name evidence="3" type="ORF">BD310DRAFT_925902</name>
</gene>
<protein>
    <submittedName>
        <fullName evidence="3">Uncharacterized protein</fullName>
    </submittedName>
</protein>
<evidence type="ECO:0000313" key="4">
    <source>
        <dbReference type="Proteomes" id="UP000292082"/>
    </source>
</evidence>
<keyword evidence="2" id="KW-1133">Transmembrane helix</keyword>
<keyword evidence="2" id="KW-0472">Membrane</keyword>
<sequence>MSPHGQPQPSANTRRTYMRTTPPTASPSRPTRVTASSLGLASDMSTYNRRDVQAQPLLAHAECRPISPYFRFCPADLAAIIGAIAFILYIVWGINLTIRLYKYLRGSMTTWRRRRIVVPEDLERNFPCNSQHEANASSASTLCEIYCSNGPKYNETPSYPLDHKIKFALDQTRRTSLRFPDSHRSSSAPGDSVNLDSYSPPSTPGLLNFDESTFSSRSSLMTPPGLDDCDCDCDPDIAANSQILNSPPPAYMDHPFGRSKLVCKPCMS</sequence>
<dbReference type="EMBL" id="ML145118">
    <property type="protein sequence ID" value="TBU59008.1"/>
    <property type="molecule type" value="Genomic_DNA"/>
</dbReference>
<name>A0A4V2K888_9APHY</name>
<keyword evidence="2" id="KW-0812">Transmembrane</keyword>
<organism evidence="3 4">
    <name type="scientific">Dichomitus squalens</name>
    <dbReference type="NCBI Taxonomy" id="114155"/>
    <lineage>
        <taxon>Eukaryota</taxon>
        <taxon>Fungi</taxon>
        <taxon>Dikarya</taxon>
        <taxon>Basidiomycota</taxon>
        <taxon>Agaricomycotina</taxon>
        <taxon>Agaricomycetes</taxon>
        <taxon>Polyporales</taxon>
        <taxon>Polyporaceae</taxon>
        <taxon>Dichomitus</taxon>
    </lineage>
</organism>
<feature type="compositionally biased region" description="Low complexity" evidence="1">
    <location>
        <begin position="13"/>
        <end position="32"/>
    </location>
</feature>
<feature type="compositionally biased region" description="Polar residues" evidence="1">
    <location>
        <begin position="1"/>
        <end position="12"/>
    </location>
</feature>